<keyword evidence="1" id="KW-0812">Transmembrane</keyword>
<keyword evidence="1" id="KW-0472">Membrane</keyword>
<accession>A0ABV9TLV1</accession>
<keyword evidence="3" id="KW-1185">Reference proteome</keyword>
<dbReference type="RefSeq" id="WP_338130228.1">
    <property type="nucleotide sequence ID" value="NZ_JARAMH010000008.1"/>
</dbReference>
<sequence length="181" mass="20015">MDLILMIIIACEIGFWLFVLLGLLARYVLRRPRIGIVLLAMTPVVDLVLLTAVIFHLQAGGSASFFHGLAALYLGVSIAYGHKMVTWADERFAHRFAHGPAPVKRYGADYAKEAWKDAARTGLAVGIAAGILWMLMTLIADPSRTHALLGVYPILGIWFAIDLIWAISYTVWPRRTPALKT</sequence>
<evidence type="ECO:0000313" key="2">
    <source>
        <dbReference type="EMBL" id="MFC4905060.1"/>
    </source>
</evidence>
<evidence type="ECO:0000313" key="3">
    <source>
        <dbReference type="Proteomes" id="UP001595797"/>
    </source>
</evidence>
<keyword evidence="1" id="KW-1133">Transmembrane helix</keyword>
<evidence type="ECO:0000256" key="1">
    <source>
        <dbReference type="SAM" id="Phobius"/>
    </source>
</evidence>
<evidence type="ECO:0008006" key="4">
    <source>
        <dbReference type="Google" id="ProtNLM"/>
    </source>
</evidence>
<feature type="transmembrane region" description="Helical" evidence="1">
    <location>
        <begin position="122"/>
        <end position="140"/>
    </location>
</feature>
<feature type="transmembrane region" description="Helical" evidence="1">
    <location>
        <begin position="36"/>
        <end position="57"/>
    </location>
</feature>
<gene>
    <name evidence="2" type="ORF">ACFPCS_15935</name>
</gene>
<reference evidence="3" key="1">
    <citation type="journal article" date="2019" name="Int. J. Syst. Evol. Microbiol.">
        <title>The Global Catalogue of Microorganisms (GCM) 10K type strain sequencing project: providing services to taxonomists for standard genome sequencing and annotation.</title>
        <authorList>
            <consortium name="The Broad Institute Genomics Platform"/>
            <consortium name="The Broad Institute Genome Sequencing Center for Infectious Disease"/>
            <person name="Wu L."/>
            <person name="Ma J."/>
        </authorList>
    </citation>
    <scope>NUCLEOTIDE SEQUENCE [LARGE SCALE GENOMIC DNA]</scope>
    <source>
        <strain evidence="3">CGMCC 4.6946</strain>
    </source>
</reference>
<dbReference type="EMBL" id="JBHSIW010000024">
    <property type="protein sequence ID" value="MFC4905060.1"/>
    <property type="molecule type" value="Genomic_DNA"/>
</dbReference>
<feature type="transmembrane region" description="Helical" evidence="1">
    <location>
        <begin position="6"/>
        <end position="29"/>
    </location>
</feature>
<comment type="caution">
    <text evidence="2">The sequence shown here is derived from an EMBL/GenBank/DDBJ whole genome shotgun (WGS) entry which is preliminary data.</text>
</comment>
<organism evidence="2 3">
    <name type="scientific">Kocuria oceani</name>
    <dbReference type="NCBI Taxonomy" id="988827"/>
    <lineage>
        <taxon>Bacteria</taxon>
        <taxon>Bacillati</taxon>
        <taxon>Actinomycetota</taxon>
        <taxon>Actinomycetes</taxon>
        <taxon>Micrococcales</taxon>
        <taxon>Micrococcaceae</taxon>
        <taxon>Kocuria</taxon>
    </lineage>
</organism>
<feature type="transmembrane region" description="Helical" evidence="1">
    <location>
        <begin position="63"/>
        <end position="81"/>
    </location>
</feature>
<feature type="transmembrane region" description="Helical" evidence="1">
    <location>
        <begin position="152"/>
        <end position="172"/>
    </location>
</feature>
<protein>
    <recommendedName>
        <fullName evidence="4">Integral membrane protein</fullName>
    </recommendedName>
</protein>
<proteinExistence type="predicted"/>
<dbReference type="Proteomes" id="UP001595797">
    <property type="component" value="Unassembled WGS sequence"/>
</dbReference>
<name>A0ABV9TLV1_9MICC</name>